<name>A0AAV7PCQ0_PLEWA</name>
<evidence type="ECO:0000313" key="1">
    <source>
        <dbReference type="EMBL" id="KAJ1126096.1"/>
    </source>
</evidence>
<comment type="caution">
    <text evidence="1">The sequence shown here is derived from an EMBL/GenBank/DDBJ whole genome shotgun (WGS) entry which is preliminary data.</text>
</comment>
<dbReference type="AlphaFoldDB" id="A0AAV7PCQ0"/>
<dbReference type="Proteomes" id="UP001066276">
    <property type="component" value="Chromosome 7"/>
</dbReference>
<evidence type="ECO:0000313" key="2">
    <source>
        <dbReference type="Proteomes" id="UP001066276"/>
    </source>
</evidence>
<dbReference type="EMBL" id="JANPWB010000011">
    <property type="protein sequence ID" value="KAJ1126096.1"/>
    <property type="molecule type" value="Genomic_DNA"/>
</dbReference>
<sequence length="71" mass="7705">MHLFLGYQIVIARASNNGDPFKLSSYSITNSLSAAAETQVRFSVELPCLLCAVERACREGSSSSLLESKHV</sequence>
<proteinExistence type="predicted"/>
<gene>
    <name evidence="1" type="ORF">NDU88_004506</name>
</gene>
<accession>A0AAV7PCQ0</accession>
<reference evidence="1" key="1">
    <citation type="journal article" date="2022" name="bioRxiv">
        <title>Sequencing and chromosome-scale assembly of the giantPleurodeles waltlgenome.</title>
        <authorList>
            <person name="Brown T."/>
            <person name="Elewa A."/>
            <person name="Iarovenko S."/>
            <person name="Subramanian E."/>
            <person name="Araus A.J."/>
            <person name="Petzold A."/>
            <person name="Susuki M."/>
            <person name="Suzuki K.-i.T."/>
            <person name="Hayashi T."/>
            <person name="Toyoda A."/>
            <person name="Oliveira C."/>
            <person name="Osipova E."/>
            <person name="Leigh N.D."/>
            <person name="Simon A."/>
            <person name="Yun M.H."/>
        </authorList>
    </citation>
    <scope>NUCLEOTIDE SEQUENCE</scope>
    <source>
        <strain evidence="1">20211129_DDA</strain>
        <tissue evidence="1">Liver</tissue>
    </source>
</reference>
<organism evidence="1 2">
    <name type="scientific">Pleurodeles waltl</name>
    <name type="common">Iberian ribbed newt</name>
    <dbReference type="NCBI Taxonomy" id="8319"/>
    <lineage>
        <taxon>Eukaryota</taxon>
        <taxon>Metazoa</taxon>
        <taxon>Chordata</taxon>
        <taxon>Craniata</taxon>
        <taxon>Vertebrata</taxon>
        <taxon>Euteleostomi</taxon>
        <taxon>Amphibia</taxon>
        <taxon>Batrachia</taxon>
        <taxon>Caudata</taxon>
        <taxon>Salamandroidea</taxon>
        <taxon>Salamandridae</taxon>
        <taxon>Pleurodelinae</taxon>
        <taxon>Pleurodeles</taxon>
    </lineage>
</organism>
<keyword evidence="2" id="KW-1185">Reference proteome</keyword>
<protein>
    <submittedName>
        <fullName evidence="1">Uncharacterized protein</fullName>
    </submittedName>
</protein>